<accession>A0A059E0N1</accession>
<feature type="compositionally biased region" description="Basic and acidic residues" evidence="1">
    <location>
        <begin position="73"/>
        <end position="95"/>
    </location>
</feature>
<dbReference type="Proteomes" id="UP000024547">
    <property type="component" value="Unassembled WGS sequence"/>
</dbReference>
<dbReference type="GO" id="GO:0045271">
    <property type="term" value="C:respiratory chain complex I"/>
    <property type="evidence" value="ECO:0007669"/>
    <property type="project" value="InterPro"/>
</dbReference>
<comment type="caution">
    <text evidence="4">The sequence shown here is derived from an EMBL/GenBank/DDBJ whole genome shotgun (WGS) entry which is preliminary data.</text>
</comment>
<dbReference type="PANTHER" id="PTHR12910">
    <property type="entry name" value="NADH-UBIQUINONE OXIDOREDUCTASE SUBUNIT B17.2"/>
    <property type="match status" value="1"/>
</dbReference>
<keyword evidence="2" id="KW-0830">Ubiquinone</keyword>
<dbReference type="NCBIfam" id="NF006040">
    <property type="entry name" value="PRK08183.1"/>
    <property type="match status" value="1"/>
</dbReference>
<sequence>MLKQIFTWWSGNTLGAAFDIKRRSGYVGTDEYGNRYFEERKPSLEGRKRRYVMYKGLAEPSKVPADWHGWLHHTIDEPPTKSPLTRRDWETDHKPNMTGTPYATKPKGSLSTGMARQKATGDYEAWTPDA</sequence>
<dbReference type="eggNOG" id="COG3761">
    <property type="taxonomic scope" value="Bacteria"/>
</dbReference>
<dbReference type="PANTHER" id="PTHR12910:SF2">
    <property type="entry name" value="NADH DEHYDROGENASE [UBIQUINONE] 1 ALPHA SUBCOMPLEX SUBUNIT 12"/>
    <property type="match status" value="1"/>
</dbReference>
<dbReference type="GO" id="GO:0006979">
    <property type="term" value="P:response to oxidative stress"/>
    <property type="evidence" value="ECO:0007669"/>
    <property type="project" value="TreeGrafter"/>
</dbReference>
<evidence type="ECO:0000256" key="1">
    <source>
        <dbReference type="SAM" id="MobiDB-lite"/>
    </source>
</evidence>
<evidence type="ECO:0000313" key="4">
    <source>
        <dbReference type="EMBL" id="KCZ60405.1"/>
    </source>
</evidence>
<proteinExistence type="predicted"/>
<feature type="region of interest" description="Disordered" evidence="1">
    <location>
        <begin position="72"/>
        <end position="130"/>
    </location>
</feature>
<evidence type="ECO:0000313" key="3">
    <source>
        <dbReference type="EMBL" id="HBQ50118.1"/>
    </source>
</evidence>
<dbReference type="STRING" id="1280948.HY36_05345"/>
<name>A0A059E0N1_9PROT</name>
<reference evidence="6 7" key="2">
    <citation type="journal article" date="2018" name="Nat. Biotechnol.">
        <title>A standardized bacterial taxonomy based on genome phylogeny substantially revises the tree of life.</title>
        <authorList>
            <person name="Parks D.H."/>
            <person name="Chuvochina M."/>
            <person name="Waite D.W."/>
            <person name="Rinke C."/>
            <person name="Skarshewski A."/>
            <person name="Chaumeil P.A."/>
            <person name="Hugenholtz P."/>
        </authorList>
    </citation>
    <scope>NUCLEOTIDE SEQUENCE [LARGE SCALE GENOMIC DNA]</scope>
    <source>
        <strain evidence="3">UBA10378</strain>
        <strain evidence="2">UBA8557</strain>
    </source>
</reference>
<evidence type="ECO:0000313" key="5">
    <source>
        <dbReference type="Proteomes" id="UP000024547"/>
    </source>
</evidence>
<dbReference type="GeneID" id="92501144"/>
<dbReference type="EMBL" id="DMBR01000262">
    <property type="protein sequence ID" value="HAE94632.1"/>
    <property type="molecule type" value="Genomic_DNA"/>
</dbReference>
<protein>
    <submittedName>
        <fullName evidence="4">NADH dehydrogenase</fullName>
    </submittedName>
    <submittedName>
        <fullName evidence="2">NADH:ubiquinone oxidoreductase subunit NDUFA12</fullName>
    </submittedName>
</protein>
<dbReference type="Pfam" id="PF05071">
    <property type="entry name" value="NDUFA12"/>
    <property type="match status" value="1"/>
</dbReference>
<evidence type="ECO:0000313" key="2">
    <source>
        <dbReference type="EMBL" id="HAE94632.1"/>
    </source>
</evidence>
<organism evidence="4 5">
    <name type="scientific">Hyphomonas atlantica</name>
    <dbReference type="NCBI Taxonomy" id="1280948"/>
    <lineage>
        <taxon>Bacteria</taxon>
        <taxon>Pseudomonadati</taxon>
        <taxon>Pseudomonadota</taxon>
        <taxon>Alphaproteobacteria</taxon>
        <taxon>Hyphomonadales</taxon>
        <taxon>Hyphomonadaceae</taxon>
        <taxon>Hyphomonas</taxon>
    </lineage>
</organism>
<gene>
    <name evidence="2" type="ORF">DCG65_08730</name>
    <name evidence="3" type="ORF">DD728_14785</name>
    <name evidence="4" type="ORF">HY36_05345</name>
</gene>
<reference evidence="4 5" key="1">
    <citation type="journal article" date="2014" name="Antonie Van Leeuwenhoek">
        <title>Hyphomonas beringensis sp. nov. and Hyphomonas chukchiensis sp. nov., isolated from surface seawater of the Bering Sea and Chukchi Sea.</title>
        <authorList>
            <person name="Li C."/>
            <person name="Lai Q."/>
            <person name="Li G."/>
            <person name="Dong C."/>
            <person name="Wang J."/>
            <person name="Liao Y."/>
            <person name="Shao Z."/>
        </authorList>
    </citation>
    <scope>NUCLEOTIDE SEQUENCE [LARGE SCALE GENOMIC DNA]</scope>
    <source>
        <strain evidence="4 5">22II1-22F38</strain>
    </source>
</reference>
<evidence type="ECO:0000313" key="7">
    <source>
        <dbReference type="Proteomes" id="UP000263957"/>
    </source>
</evidence>
<dbReference type="Proteomes" id="UP000259173">
    <property type="component" value="Unassembled WGS sequence"/>
</dbReference>
<dbReference type="PATRIC" id="fig|1280948.3.peg.2124"/>
<dbReference type="RefSeq" id="WP_035552224.1">
    <property type="nucleotide sequence ID" value="NZ_AWFH01000023.1"/>
</dbReference>
<dbReference type="EMBL" id="AWFH01000023">
    <property type="protein sequence ID" value="KCZ60405.1"/>
    <property type="molecule type" value="Genomic_DNA"/>
</dbReference>
<dbReference type="InterPro" id="IPR007763">
    <property type="entry name" value="NDUFA12"/>
</dbReference>
<dbReference type="AlphaFoldDB" id="A0A059E0N1"/>
<dbReference type="OrthoDB" id="9795340at2"/>
<dbReference type="Proteomes" id="UP000263957">
    <property type="component" value="Unassembled WGS sequence"/>
</dbReference>
<dbReference type="EMBL" id="DOGS01000295">
    <property type="protein sequence ID" value="HBQ50118.1"/>
    <property type="molecule type" value="Genomic_DNA"/>
</dbReference>
<keyword evidence="5" id="KW-1185">Reference proteome</keyword>
<evidence type="ECO:0000313" key="6">
    <source>
        <dbReference type="Proteomes" id="UP000259173"/>
    </source>
</evidence>